<evidence type="ECO:0000256" key="1">
    <source>
        <dbReference type="SAM" id="MobiDB-lite"/>
    </source>
</evidence>
<sequence>MYLLHSVRDTASLSDTHDVSDHVTICWDCFEWQPVEKVEQKIRNVEQRRNAEPGLSTLYARALFRTLVEKVRLFSYAGRVLFVRRLTIVFSVALLFLVVTTLLATLVGTLFVSVQTGFRWSTSVLRLLQGVGTILVANPWLIVGGLATGYFGHVTERERDYLRGVQRERRRGGGRDLPSYDGTNRPRWHLLAGFVILALLGTLDWVFLSLGFRDGSPVGAAVLWLCGSVGVAYALRRALYEDRDAGGFPVRPTPWVFASRTALAFGLLELTVMLVGRPGLLPLPRPLTQAGFILVPLVGGLYVLRRTVERRWGWRLRLPISLLPSPTVSTRDRQRRASGNDSPTEQQTDNDLEQ</sequence>
<evidence type="ECO:0000256" key="2">
    <source>
        <dbReference type="SAM" id="Phobius"/>
    </source>
</evidence>
<dbReference type="GeneID" id="72190254"/>
<feature type="transmembrane region" description="Helical" evidence="2">
    <location>
        <begin position="218"/>
        <end position="235"/>
    </location>
</feature>
<evidence type="ECO:0000313" key="3">
    <source>
        <dbReference type="EMBL" id="UPV98926.1"/>
    </source>
</evidence>
<feature type="compositionally biased region" description="Polar residues" evidence="1">
    <location>
        <begin position="337"/>
        <end position="347"/>
    </location>
</feature>
<protein>
    <submittedName>
        <fullName evidence="3">Uncharacterized protein</fullName>
    </submittedName>
</protein>
<dbReference type="RefSeq" id="WP_248653430.1">
    <property type="nucleotide sequence ID" value="NZ_CP096658.1"/>
</dbReference>
<evidence type="ECO:0000313" key="4">
    <source>
        <dbReference type="Proteomes" id="UP000830434"/>
    </source>
</evidence>
<keyword evidence="4" id="KW-1185">Reference proteome</keyword>
<dbReference type="EMBL" id="CP096658">
    <property type="protein sequence ID" value="UPV98926.1"/>
    <property type="molecule type" value="Genomic_DNA"/>
</dbReference>
<dbReference type="KEGG" id="haxz:M0R88_10325"/>
<keyword evidence="2" id="KW-1133">Transmembrane helix</keyword>
<feature type="transmembrane region" description="Helical" evidence="2">
    <location>
        <begin position="190"/>
        <end position="212"/>
    </location>
</feature>
<dbReference type="AlphaFoldDB" id="A0A8U0ID01"/>
<dbReference type="Proteomes" id="UP000830434">
    <property type="component" value="Chromosome"/>
</dbReference>
<feature type="transmembrane region" description="Helical" evidence="2">
    <location>
        <begin position="131"/>
        <end position="153"/>
    </location>
</feature>
<feature type="transmembrane region" description="Helical" evidence="2">
    <location>
        <begin position="255"/>
        <end position="275"/>
    </location>
</feature>
<gene>
    <name evidence="3" type="ORF">M0R88_10325</name>
</gene>
<keyword evidence="2" id="KW-0472">Membrane</keyword>
<accession>A0A8U0ID01</accession>
<organism evidence="3 4">
    <name type="scientific">Halorussus gelatinilyticus</name>
    <dbReference type="NCBI Taxonomy" id="2937524"/>
    <lineage>
        <taxon>Archaea</taxon>
        <taxon>Methanobacteriati</taxon>
        <taxon>Methanobacteriota</taxon>
        <taxon>Stenosarchaea group</taxon>
        <taxon>Halobacteria</taxon>
        <taxon>Halobacteriales</taxon>
        <taxon>Haladaptataceae</taxon>
        <taxon>Halorussus</taxon>
    </lineage>
</organism>
<reference evidence="3" key="1">
    <citation type="submission" date="2022-04" db="EMBL/GenBank/DDBJ databases">
        <title>Diverse halophilic archaea isolated from saline environments.</title>
        <authorList>
            <person name="Cui H.-L."/>
        </authorList>
    </citation>
    <scope>NUCLEOTIDE SEQUENCE</scope>
    <source>
        <strain evidence="3">XZYJT40</strain>
    </source>
</reference>
<feature type="region of interest" description="Disordered" evidence="1">
    <location>
        <begin position="327"/>
        <end position="354"/>
    </location>
</feature>
<name>A0A8U0ID01_9EURY</name>
<feature type="transmembrane region" description="Helical" evidence="2">
    <location>
        <begin position="88"/>
        <end position="111"/>
    </location>
</feature>
<proteinExistence type="predicted"/>
<feature type="transmembrane region" description="Helical" evidence="2">
    <location>
        <begin position="287"/>
        <end position="304"/>
    </location>
</feature>
<keyword evidence="2" id="KW-0812">Transmembrane</keyword>